<evidence type="ECO:0000259" key="8">
    <source>
        <dbReference type="PROSITE" id="PS50106"/>
    </source>
</evidence>
<sequence>MKRQFKLFFIILITAVAASALTLFITGNTTIFGQGSAALTNSKFEKFNKAYEQIKSDYYQKTDDSKLVDGAIKGMISSLDDPYSSYMDPQEGKSFEETISASFEGIGAQVEEKDGSILIVSPIKGSPAEKAGIKPNDQILKVDSKSVKGLNVNEAVALIRGKKGTSVKLVLHRAGVGDLNLSIKRDTIPVETVYSEMKKGDIGEIQITSFSESTAKELNSAIDKLEKQGAKGYILDLRGNPGGLMDEAIKMSNMFIDKGKNIMQVEYKDGTKEVMKATKERKVTKPTVVLVNDGTASAAEIMSAALHESSGIPLIGEKTFGKGTVQTAKDYSDGSTVKLTIAKWLTADGEWIHKKGIKPQYQVKLPDYANLPFLDAKKTYKYGDSGTDVTNAQKMLKALGYSVNVNGTYDKAFEQAVKQFQAKEKLKETGILTGDTTAKLMTDLQKQLADNDTQMKKAVETLNQNMKK</sequence>
<dbReference type="EMBL" id="CP025001">
    <property type="protein sequence ID" value="AUJ77356.1"/>
    <property type="molecule type" value="Genomic_DNA"/>
</dbReference>
<dbReference type="EC" id="3.4.21.102" evidence="6"/>
<dbReference type="NCBIfam" id="TIGR00225">
    <property type="entry name" value="prc"/>
    <property type="match status" value="1"/>
</dbReference>
<keyword evidence="4 7" id="KW-0720">Serine protease</keyword>
<dbReference type="CDD" id="cd07560">
    <property type="entry name" value="Peptidase_S41_CPP"/>
    <property type="match status" value="1"/>
</dbReference>
<dbReference type="Pfam" id="PF22694">
    <property type="entry name" value="CtpB_N-like"/>
    <property type="match status" value="1"/>
</dbReference>
<evidence type="ECO:0000256" key="4">
    <source>
        <dbReference type="ARBA" id="ARBA00022825"/>
    </source>
</evidence>
<evidence type="ECO:0000256" key="7">
    <source>
        <dbReference type="RuleBase" id="RU004404"/>
    </source>
</evidence>
<dbReference type="InterPro" id="IPR029045">
    <property type="entry name" value="ClpP/crotonase-like_dom_sf"/>
</dbReference>
<dbReference type="FunFam" id="3.30.750.44:FF:000001">
    <property type="entry name" value="S41 family peptidase"/>
    <property type="match status" value="1"/>
</dbReference>
<evidence type="ECO:0000313" key="10">
    <source>
        <dbReference type="Proteomes" id="UP000234366"/>
    </source>
</evidence>
<keyword evidence="10" id="KW-1185">Reference proteome</keyword>
<dbReference type="InterPro" id="IPR041489">
    <property type="entry name" value="PDZ_6"/>
</dbReference>
<evidence type="ECO:0000256" key="2">
    <source>
        <dbReference type="ARBA" id="ARBA00022670"/>
    </source>
</evidence>
<dbReference type="Proteomes" id="UP000234366">
    <property type="component" value="Chromosome"/>
</dbReference>
<name>A0AAI8HNE8_9BACI</name>
<dbReference type="GO" id="GO:0007165">
    <property type="term" value="P:signal transduction"/>
    <property type="evidence" value="ECO:0007669"/>
    <property type="project" value="TreeGrafter"/>
</dbReference>
<dbReference type="CDD" id="cd06782">
    <property type="entry name" value="cpPDZ_CPP-like"/>
    <property type="match status" value="1"/>
</dbReference>
<keyword evidence="3 7" id="KW-0378">Hydrolase</keyword>
<dbReference type="GO" id="GO:0006508">
    <property type="term" value="P:proteolysis"/>
    <property type="evidence" value="ECO:0007669"/>
    <property type="project" value="UniProtKB-KW"/>
</dbReference>
<dbReference type="FunFam" id="2.30.42.10:FF:000063">
    <property type="entry name" value="Peptidase, S41 family"/>
    <property type="match status" value="1"/>
</dbReference>
<dbReference type="KEGG" id="bsia:CWD84_11310"/>
<dbReference type="GO" id="GO:0004252">
    <property type="term" value="F:serine-type endopeptidase activity"/>
    <property type="evidence" value="ECO:0007669"/>
    <property type="project" value="UniProtKB-EC"/>
</dbReference>
<evidence type="ECO:0000256" key="6">
    <source>
        <dbReference type="ARBA" id="ARBA00066637"/>
    </source>
</evidence>
<gene>
    <name evidence="9" type="ORF">CWD84_11310</name>
</gene>
<dbReference type="InterPro" id="IPR002477">
    <property type="entry name" value="Peptidoglycan-bd-like"/>
</dbReference>
<evidence type="ECO:0000256" key="3">
    <source>
        <dbReference type="ARBA" id="ARBA00022801"/>
    </source>
</evidence>
<dbReference type="AlphaFoldDB" id="A0AAI8HNE8"/>
<dbReference type="Pfam" id="PF01471">
    <property type="entry name" value="PG_binding_1"/>
    <property type="match status" value="1"/>
</dbReference>
<dbReference type="InterPro" id="IPR036365">
    <property type="entry name" value="PGBD-like_sf"/>
</dbReference>
<dbReference type="SMART" id="SM00245">
    <property type="entry name" value="TSPc"/>
    <property type="match status" value="1"/>
</dbReference>
<reference evidence="9 10" key="1">
    <citation type="submission" date="2017-11" db="EMBL/GenBank/DDBJ databases">
        <title>Genome sequence and genome mining of multiple bioactive secondary metabolites from a deep sea-derived Bacillus siamensis SCSIO 05746.</title>
        <authorList>
            <person name="Pan H.-Q."/>
            <person name="Ju J.-H."/>
        </authorList>
    </citation>
    <scope>NUCLEOTIDE SEQUENCE [LARGE SCALE GENOMIC DNA]</scope>
    <source>
        <strain evidence="9 10">SCSIO 05746</strain>
    </source>
</reference>
<dbReference type="PANTHER" id="PTHR32060:SF30">
    <property type="entry name" value="CARBOXY-TERMINAL PROCESSING PROTEASE CTPA"/>
    <property type="match status" value="1"/>
</dbReference>
<dbReference type="Pfam" id="PF17820">
    <property type="entry name" value="PDZ_6"/>
    <property type="match status" value="1"/>
</dbReference>
<comment type="similarity">
    <text evidence="1 7">Belongs to the peptidase S41A family.</text>
</comment>
<dbReference type="PANTHER" id="PTHR32060">
    <property type="entry name" value="TAIL-SPECIFIC PROTEASE"/>
    <property type="match status" value="1"/>
</dbReference>
<dbReference type="Gene3D" id="3.30.750.44">
    <property type="match status" value="1"/>
</dbReference>
<dbReference type="InterPro" id="IPR036034">
    <property type="entry name" value="PDZ_sf"/>
</dbReference>
<dbReference type="Gene3D" id="3.90.226.10">
    <property type="entry name" value="2-enoyl-CoA Hydratase, Chain A, domain 1"/>
    <property type="match status" value="1"/>
</dbReference>
<keyword evidence="2 7" id="KW-0645">Protease</keyword>
<evidence type="ECO:0000313" key="9">
    <source>
        <dbReference type="EMBL" id="AUJ77356.1"/>
    </source>
</evidence>
<dbReference type="SUPFAM" id="SSF50156">
    <property type="entry name" value="PDZ domain-like"/>
    <property type="match status" value="1"/>
</dbReference>
<protein>
    <recommendedName>
        <fullName evidence="6">C-terminal processing peptidase</fullName>
        <ecNumber evidence="6">3.4.21.102</ecNumber>
    </recommendedName>
</protein>
<dbReference type="InterPro" id="IPR005151">
    <property type="entry name" value="Tail-specific_protease"/>
</dbReference>
<evidence type="ECO:0000256" key="1">
    <source>
        <dbReference type="ARBA" id="ARBA00009179"/>
    </source>
</evidence>
<dbReference type="InterPro" id="IPR055210">
    <property type="entry name" value="CtpA/B_N"/>
</dbReference>
<feature type="domain" description="PDZ" evidence="8">
    <location>
        <begin position="96"/>
        <end position="160"/>
    </location>
</feature>
<comment type="catalytic activity">
    <reaction evidence="5">
        <text>The enzyme shows specific recognition of a C-terminal tripeptide, Xaa-Yaa-Zaa, in which Xaa is preferably Ala or Leu, Yaa is preferably Ala or Tyr, and Zaa is preferably Ala, but then cleaves at a variable distance from the C-terminus. A typical cleavage is -Ala-Ala-|-Arg-Ala-Ala-Lys-Glu-Asn-Tyr-Ala-Leu-Ala-Ala.</text>
        <dbReference type="EC" id="3.4.21.102"/>
    </reaction>
</comment>
<dbReference type="Gene3D" id="2.30.42.10">
    <property type="match status" value="1"/>
</dbReference>
<dbReference type="Pfam" id="PF03572">
    <property type="entry name" value="Peptidase_S41"/>
    <property type="match status" value="1"/>
</dbReference>
<proteinExistence type="inferred from homology"/>
<dbReference type="SMART" id="SM00228">
    <property type="entry name" value="PDZ"/>
    <property type="match status" value="1"/>
</dbReference>
<dbReference type="GO" id="GO:0030288">
    <property type="term" value="C:outer membrane-bounded periplasmic space"/>
    <property type="evidence" value="ECO:0007669"/>
    <property type="project" value="TreeGrafter"/>
</dbReference>
<dbReference type="InterPro" id="IPR004447">
    <property type="entry name" value="Peptidase_S41A"/>
</dbReference>
<organism evidence="9 10">
    <name type="scientific">Bacillus siamensis</name>
    <dbReference type="NCBI Taxonomy" id="659243"/>
    <lineage>
        <taxon>Bacteria</taxon>
        <taxon>Bacillati</taxon>
        <taxon>Bacillota</taxon>
        <taxon>Bacilli</taxon>
        <taxon>Bacillales</taxon>
        <taxon>Bacillaceae</taxon>
        <taxon>Bacillus</taxon>
        <taxon>Bacillus amyloliquefaciens group</taxon>
    </lineage>
</organism>
<dbReference type="Gene3D" id="1.10.101.10">
    <property type="entry name" value="PGBD-like superfamily/PGBD"/>
    <property type="match status" value="1"/>
</dbReference>
<dbReference type="SUPFAM" id="SSF52096">
    <property type="entry name" value="ClpP/crotonase"/>
    <property type="match status" value="1"/>
</dbReference>
<dbReference type="PROSITE" id="PS50106">
    <property type="entry name" value="PDZ"/>
    <property type="match status" value="1"/>
</dbReference>
<dbReference type="SUPFAM" id="SSF47090">
    <property type="entry name" value="PGBD-like"/>
    <property type="match status" value="1"/>
</dbReference>
<evidence type="ECO:0000256" key="5">
    <source>
        <dbReference type="ARBA" id="ARBA00051784"/>
    </source>
</evidence>
<dbReference type="FunFam" id="3.90.226.10:FF:000023">
    <property type="entry name" value="Carboxyl-terminal processing protease"/>
    <property type="match status" value="1"/>
</dbReference>
<dbReference type="InterPro" id="IPR001478">
    <property type="entry name" value="PDZ"/>
</dbReference>
<dbReference type="InterPro" id="IPR036366">
    <property type="entry name" value="PGBDSf"/>
</dbReference>
<accession>A0AAI8HNE8</accession>
<dbReference type="RefSeq" id="WP_060962539.1">
    <property type="nucleotide sequence ID" value="NZ_CP025001.1"/>
</dbReference>